<dbReference type="Proteomes" id="UP000007754">
    <property type="component" value="Chromosome 12"/>
</dbReference>
<dbReference type="GO" id="GO:0120163">
    <property type="term" value="P:negative regulation of cold-induced thermogenesis"/>
    <property type="evidence" value="ECO:0007669"/>
    <property type="project" value="Ensembl"/>
</dbReference>
<dbReference type="SUPFAM" id="SSF56104">
    <property type="entry name" value="SAICAR synthase-like"/>
    <property type="match status" value="1"/>
</dbReference>
<name>A0A674HDU7_TAEGU</name>
<dbReference type="PANTHER" id="PTHR12400:SF73">
    <property type="entry name" value="INOSITOL HEXAKISPHOSPHATE KINASE 1"/>
    <property type="match status" value="1"/>
</dbReference>
<dbReference type="GO" id="GO:0005829">
    <property type="term" value="C:cytosol"/>
    <property type="evidence" value="ECO:0007669"/>
    <property type="project" value="Ensembl"/>
</dbReference>
<keyword evidence="9" id="KW-1185">Reference proteome</keyword>
<feature type="region of interest" description="Disordered" evidence="7">
    <location>
        <begin position="122"/>
        <end position="174"/>
    </location>
</feature>
<dbReference type="FunFam" id="3.30.470.160:FF:000002">
    <property type="entry name" value="Kinase"/>
    <property type="match status" value="1"/>
</dbReference>
<dbReference type="GO" id="GO:0032958">
    <property type="term" value="P:inositol phosphate biosynthetic process"/>
    <property type="evidence" value="ECO:0007669"/>
    <property type="project" value="InterPro"/>
</dbReference>
<feature type="compositionally biased region" description="Polar residues" evidence="7">
    <location>
        <begin position="159"/>
        <end position="169"/>
    </location>
</feature>
<dbReference type="GO" id="GO:0001650">
    <property type="term" value="C:fibrillar center"/>
    <property type="evidence" value="ECO:0007669"/>
    <property type="project" value="Ensembl"/>
</dbReference>
<evidence type="ECO:0000256" key="3">
    <source>
        <dbReference type="ARBA" id="ARBA00022741"/>
    </source>
</evidence>
<dbReference type="GeneTree" id="ENSGT00940000157802"/>
<dbReference type="Pfam" id="PF03770">
    <property type="entry name" value="IPK"/>
    <property type="match status" value="1"/>
</dbReference>
<feature type="compositionally biased region" description="Basic and acidic residues" evidence="7">
    <location>
        <begin position="372"/>
        <end position="382"/>
    </location>
</feature>
<dbReference type="PANTHER" id="PTHR12400">
    <property type="entry name" value="INOSITOL POLYPHOSPHATE KINASE"/>
    <property type="match status" value="1"/>
</dbReference>
<dbReference type="GO" id="GO:0046854">
    <property type="term" value="P:phosphatidylinositol phosphate biosynthetic process"/>
    <property type="evidence" value="ECO:0007669"/>
    <property type="project" value="Ensembl"/>
</dbReference>
<keyword evidence="4 6" id="KW-0418">Kinase</keyword>
<accession>A0A674HDU7</accession>
<evidence type="ECO:0000256" key="2">
    <source>
        <dbReference type="ARBA" id="ARBA00022679"/>
    </source>
</evidence>
<dbReference type="GO" id="GO:0000828">
    <property type="term" value="F:inositol hexakisphosphate kinase activity"/>
    <property type="evidence" value="ECO:0007669"/>
    <property type="project" value="Ensembl"/>
</dbReference>
<keyword evidence="5" id="KW-0067">ATP-binding</keyword>
<comment type="similarity">
    <text evidence="1 6">Belongs to the inositol phosphokinase (IPK) family.</text>
</comment>
<dbReference type="EC" id="2.7.-.-" evidence="6"/>
<protein>
    <recommendedName>
        <fullName evidence="6">Kinase</fullName>
        <ecNumber evidence="6">2.7.-.-</ecNumber>
    </recommendedName>
</protein>
<gene>
    <name evidence="8" type="primary">IP6K1</name>
</gene>
<feature type="region of interest" description="Disordered" evidence="7">
    <location>
        <begin position="372"/>
        <end position="404"/>
    </location>
</feature>
<feature type="compositionally biased region" description="Basic residues" evidence="7">
    <location>
        <begin position="132"/>
        <end position="142"/>
    </location>
</feature>
<dbReference type="GO" id="GO:0005654">
    <property type="term" value="C:nucleoplasm"/>
    <property type="evidence" value="ECO:0007669"/>
    <property type="project" value="Ensembl"/>
</dbReference>
<evidence type="ECO:0000313" key="8">
    <source>
        <dbReference type="Ensembl" id="ENSTGUP00000033887.1"/>
    </source>
</evidence>
<evidence type="ECO:0000256" key="7">
    <source>
        <dbReference type="SAM" id="MobiDB-lite"/>
    </source>
</evidence>
<evidence type="ECO:0000256" key="5">
    <source>
        <dbReference type="ARBA" id="ARBA00022840"/>
    </source>
</evidence>
<evidence type="ECO:0000256" key="1">
    <source>
        <dbReference type="ARBA" id="ARBA00007374"/>
    </source>
</evidence>
<organism evidence="8 9">
    <name type="scientific">Taeniopygia guttata</name>
    <name type="common">Zebra finch</name>
    <name type="synonym">Poephila guttata</name>
    <dbReference type="NCBI Taxonomy" id="59729"/>
    <lineage>
        <taxon>Eukaryota</taxon>
        <taxon>Metazoa</taxon>
        <taxon>Chordata</taxon>
        <taxon>Craniata</taxon>
        <taxon>Vertebrata</taxon>
        <taxon>Euteleostomi</taxon>
        <taxon>Archelosauria</taxon>
        <taxon>Archosauria</taxon>
        <taxon>Dinosauria</taxon>
        <taxon>Saurischia</taxon>
        <taxon>Theropoda</taxon>
        <taxon>Coelurosauria</taxon>
        <taxon>Aves</taxon>
        <taxon>Neognathae</taxon>
        <taxon>Neoaves</taxon>
        <taxon>Telluraves</taxon>
        <taxon>Australaves</taxon>
        <taxon>Passeriformes</taxon>
        <taxon>Passeroidea</taxon>
        <taxon>Estrildidae</taxon>
        <taxon>Estrildinae</taxon>
        <taxon>Taeniopygia</taxon>
    </lineage>
</organism>
<dbReference type="AlphaFoldDB" id="A0A674HDU7"/>
<sequence length="453" mass="50966">MLCSCQHLGRLNLTLSNLTFAARLKEGNKSHPQLSSCTFVLISCGGRASPSFIALGLLCFSVSYVFLSPVEHLVDNGCVFPPPGEFMCYFSLAGVVSVCFEGDSDGYINLVAYPYVENEALEQDDLPERDQPRRKHSRRSLHRSSSSTEHKEEKPGRASDSTESSIQETKSPRVDLHIHSDVPFQMLDGNSGLSSEKISYNPWSLRCHKQQLSRMRSESKDRKLYKFLLLENVVHHFKLPCVLDLKMGTRQHGDDASEEKAARQMKKCEQSTSATLGVRVCGMQVYQLDTGHYLCRNKYYGRGLSIEGFRNALYQYLHNGIELRKDLFEPVLAKLRSLKAVLERQASYRFYSSSLLIIYDGQDSRAGALLERRPEARLKRGDGSVPESLQDGGGPEPGSSAQPKVDVRMIDFAHSTFKGFRDDPTVHDGPDMGYVFGLESLINIMEQMREENQ</sequence>
<evidence type="ECO:0000313" key="9">
    <source>
        <dbReference type="Proteomes" id="UP000007754"/>
    </source>
</evidence>
<evidence type="ECO:0000256" key="6">
    <source>
        <dbReference type="RuleBase" id="RU363090"/>
    </source>
</evidence>
<reference evidence="8" key="3">
    <citation type="submission" date="2025-09" db="UniProtKB">
        <authorList>
            <consortium name="Ensembl"/>
        </authorList>
    </citation>
    <scope>IDENTIFICATION</scope>
</reference>
<dbReference type="GO" id="GO:0005524">
    <property type="term" value="F:ATP binding"/>
    <property type="evidence" value="ECO:0007669"/>
    <property type="project" value="UniProtKB-KW"/>
</dbReference>
<evidence type="ECO:0000256" key="4">
    <source>
        <dbReference type="ARBA" id="ARBA00022777"/>
    </source>
</evidence>
<feature type="compositionally biased region" description="Basic and acidic residues" evidence="7">
    <location>
        <begin position="148"/>
        <end position="157"/>
    </location>
</feature>
<reference evidence="8 9" key="1">
    <citation type="journal article" date="2010" name="Nature">
        <title>The genome of a songbird.</title>
        <authorList>
            <person name="Warren W.C."/>
            <person name="Clayton D.F."/>
            <person name="Ellegren H."/>
            <person name="Arnold A.P."/>
            <person name="Hillier L.W."/>
            <person name="Kunstner A."/>
            <person name="Searle S."/>
            <person name="White S."/>
            <person name="Vilella A.J."/>
            <person name="Fairley S."/>
            <person name="Heger A."/>
            <person name="Kong L."/>
            <person name="Ponting C.P."/>
            <person name="Jarvis E.D."/>
            <person name="Mello C.V."/>
            <person name="Minx P."/>
            <person name="Lovell P."/>
            <person name="Velho T.A."/>
            <person name="Ferris M."/>
            <person name="Balakrishnan C.N."/>
            <person name="Sinha S."/>
            <person name="Blatti C."/>
            <person name="London S.E."/>
            <person name="Li Y."/>
            <person name="Lin Y.C."/>
            <person name="George J."/>
            <person name="Sweedler J."/>
            <person name="Southey B."/>
            <person name="Gunaratne P."/>
            <person name="Watson M."/>
            <person name="Nam K."/>
            <person name="Backstrom N."/>
            <person name="Smeds L."/>
            <person name="Nabholz B."/>
            <person name="Itoh Y."/>
            <person name="Whitney O."/>
            <person name="Pfenning A.R."/>
            <person name="Howard J."/>
            <person name="Volker M."/>
            <person name="Skinner B.M."/>
            <person name="Griffin D.K."/>
            <person name="Ye L."/>
            <person name="McLaren W.M."/>
            <person name="Flicek P."/>
            <person name="Quesada V."/>
            <person name="Velasco G."/>
            <person name="Lopez-Otin C."/>
            <person name="Puente X.S."/>
            <person name="Olender T."/>
            <person name="Lancet D."/>
            <person name="Smit A.F."/>
            <person name="Hubley R."/>
            <person name="Konkel M.K."/>
            <person name="Walker J.A."/>
            <person name="Batzer M.A."/>
            <person name="Gu W."/>
            <person name="Pollock D.D."/>
            <person name="Chen L."/>
            <person name="Cheng Z."/>
            <person name="Eichler E.E."/>
            <person name="Stapley J."/>
            <person name="Slate J."/>
            <person name="Ekblom R."/>
            <person name="Birkhead T."/>
            <person name="Burke T."/>
            <person name="Burt D."/>
            <person name="Scharff C."/>
            <person name="Adam I."/>
            <person name="Richard H."/>
            <person name="Sultan M."/>
            <person name="Soldatov A."/>
            <person name="Lehrach H."/>
            <person name="Edwards S.V."/>
            <person name="Yang S.P."/>
            <person name="Li X."/>
            <person name="Graves T."/>
            <person name="Fulton L."/>
            <person name="Nelson J."/>
            <person name="Chinwalla A."/>
            <person name="Hou S."/>
            <person name="Mardis E.R."/>
            <person name="Wilson R.K."/>
        </authorList>
    </citation>
    <scope>NUCLEOTIDE SEQUENCE [LARGE SCALE GENOMIC DNA]</scope>
</reference>
<dbReference type="InterPro" id="IPR038286">
    <property type="entry name" value="IPK_sf"/>
</dbReference>
<proteinExistence type="inferred from homology"/>
<dbReference type="Ensembl" id="ENSTGUT00000043779.1">
    <property type="protein sequence ID" value="ENSTGUP00000033887.1"/>
    <property type="gene ID" value="ENSTGUG00000005235.2"/>
</dbReference>
<dbReference type="InParanoid" id="A0A674HDU7"/>
<dbReference type="Gene3D" id="3.30.470.160">
    <property type="entry name" value="Inositol polyphosphate kinase"/>
    <property type="match status" value="1"/>
</dbReference>
<dbReference type="InterPro" id="IPR005522">
    <property type="entry name" value="IPK"/>
</dbReference>
<keyword evidence="3" id="KW-0547">Nucleotide-binding</keyword>
<keyword evidence="2 6" id="KW-0808">Transferase</keyword>
<reference evidence="8" key="2">
    <citation type="submission" date="2025-08" db="UniProtKB">
        <authorList>
            <consortium name="Ensembl"/>
        </authorList>
    </citation>
    <scope>IDENTIFICATION</scope>
</reference>